<dbReference type="RefSeq" id="WP_185661201.1">
    <property type="nucleotide sequence ID" value="NZ_CAWPOO010000012.1"/>
</dbReference>
<reference evidence="1 2" key="1">
    <citation type="submission" date="2020-07" db="EMBL/GenBank/DDBJ databases">
        <authorList>
            <person name="Feng X."/>
        </authorList>
    </citation>
    <scope>NUCLEOTIDE SEQUENCE [LARGE SCALE GENOMIC DNA]</scope>
    <source>
        <strain evidence="1 2">JCM23202</strain>
    </source>
</reference>
<dbReference type="AlphaFoldDB" id="A0A7X1E9F2"/>
<protein>
    <submittedName>
        <fullName evidence="1">Uncharacterized protein</fullName>
    </submittedName>
</protein>
<dbReference type="EMBL" id="JACHVC010000012">
    <property type="protein sequence ID" value="MBC2607354.1"/>
    <property type="molecule type" value="Genomic_DNA"/>
</dbReference>
<name>A0A7X1E9F2_9BACT</name>
<organism evidence="1 2">
    <name type="scientific">Pelagicoccus albus</name>
    <dbReference type="NCBI Taxonomy" id="415222"/>
    <lineage>
        <taxon>Bacteria</taxon>
        <taxon>Pseudomonadati</taxon>
        <taxon>Verrucomicrobiota</taxon>
        <taxon>Opitutia</taxon>
        <taxon>Puniceicoccales</taxon>
        <taxon>Pelagicoccaceae</taxon>
        <taxon>Pelagicoccus</taxon>
    </lineage>
</organism>
<gene>
    <name evidence="1" type="ORF">H5P27_14980</name>
</gene>
<sequence>MAIAQIPPQAAPCWKRFAAKGLNGFETKMLGLQLLFKRFELESLPVEKRVQQLHAFFVKYEKILQKEIAQLTKL</sequence>
<dbReference type="Proteomes" id="UP000526501">
    <property type="component" value="Unassembled WGS sequence"/>
</dbReference>
<proteinExistence type="predicted"/>
<evidence type="ECO:0000313" key="1">
    <source>
        <dbReference type="EMBL" id="MBC2607354.1"/>
    </source>
</evidence>
<keyword evidence="2" id="KW-1185">Reference proteome</keyword>
<evidence type="ECO:0000313" key="2">
    <source>
        <dbReference type="Proteomes" id="UP000526501"/>
    </source>
</evidence>
<comment type="caution">
    <text evidence="1">The sequence shown here is derived from an EMBL/GenBank/DDBJ whole genome shotgun (WGS) entry which is preliminary data.</text>
</comment>
<accession>A0A7X1E9F2</accession>